<organism evidence="6 7">
    <name type="scientific">Acetobacter garciniae</name>
    <dbReference type="NCBI Taxonomy" id="2817435"/>
    <lineage>
        <taxon>Bacteria</taxon>
        <taxon>Pseudomonadati</taxon>
        <taxon>Pseudomonadota</taxon>
        <taxon>Alphaproteobacteria</taxon>
        <taxon>Acetobacterales</taxon>
        <taxon>Acetobacteraceae</taxon>
        <taxon>Acetobacter</taxon>
    </lineage>
</organism>
<feature type="region of interest" description="Disordered" evidence="3">
    <location>
        <begin position="295"/>
        <end position="326"/>
    </location>
</feature>
<dbReference type="PANTHER" id="PTHR37423">
    <property type="entry name" value="SOLUBLE LYTIC MUREIN TRANSGLYCOSYLASE-RELATED"/>
    <property type="match status" value="1"/>
</dbReference>
<dbReference type="InterPro" id="IPR008258">
    <property type="entry name" value="Transglycosylase_SLT_dom_1"/>
</dbReference>
<evidence type="ECO:0000256" key="2">
    <source>
        <dbReference type="ARBA" id="ARBA00009387"/>
    </source>
</evidence>
<accession>A0A939KQC6</accession>
<dbReference type="Proteomes" id="UP000664073">
    <property type="component" value="Unassembled WGS sequence"/>
</dbReference>
<name>A0A939KQC6_9PROT</name>
<dbReference type="SUPFAM" id="SSF53955">
    <property type="entry name" value="Lysozyme-like"/>
    <property type="match status" value="1"/>
</dbReference>
<comment type="caution">
    <text evidence="6">The sequence shown here is derived from an EMBL/GenBank/DDBJ whole genome shotgun (WGS) entry which is preliminary data.</text>
</comment>
<reference evidence="6" key="1">
    <citation type="submission" date="2021-03" db="EMBL/GenBank/DDBJ databases">
        <title>The complete genome sequence of Acetobacter sp. TBRC 12339.</title>
        <authorList>
            <person name="Charoenyingcharoen P."/>
            <person name="Yukphan P."/>
        </authorList>
    </citation>
    <scope>NUCLEOTIDE SEQUENCE</scope>
    <source>
        <strain evidence="6">TBRC 12339</strain>
    </source>
</reference>
<feature type="compositionally biased region" description="Polar residues" evidence="3">
    <location>
        <begin position="307"/>
        <end position="325"/>
    </location>
</feature>
<feature type="compositionally biased region" description="Polar residues" evidence="3">
    <location>
        <begin position="358"/>
        <end position="367"/>
    </location>
</feature>
<evidence type="ECO:0000256" key="3">
    <source>
        <dbReference type="SAM" id="MobiDB-lite"/>
    </source>
</evidence>
<feature type="domain" description="Transglycosylase SLT" evidence="4">
    <location>
        <begin position="114"/>
        <end position="222"/>
    </location>
</feature>
<protein>
    <submittedName>
        <fullName evidence="6">Transglycosylase SLT domain-containing protein</fullName>
    </submittedName>
</protein>
<dbReference type="Gene3D" id="1.10.530.10">
    <property type="match status" value="1"/>
</dbReference>
<feature type="domain" description="SPOR" evidence="5">
    <location>
        <begin position="484"/>
        <end position="556"/>
    </location>
</feature>
<dbReference type="Pfam" id="PF01464">
    <property type="entry name" value="SLT"/>
    <property type="match status" value="1"/>
</dbReference>
<evidence type="ECO:0000259" key="4">
    <source>
        <dbReference type="Pfam" id="PF01464"/>
    </source>
</evidence>
<evidence type="ECO:0000256" key="1">
    <source>
        <dbReference type="ARBA" id="ARBA00007734"/>
    </source>
</evidence>
<feature type="region of interest" description="Disordered" evidence="3">
    <location>
        <begin position="1"/>
        <end position="47"/>
    </location>
</feature>
<comment type="similarity">
    <text evidence="1">Belongs to the transglycosylase Slt family.</text>
</comment>
<feature type="compositionally biased region" description="Basic residues" evidence="3">
    <location>
        <begin position="1"/>
        <end position="12"/>
    </location>
</feature>
<dbReference type="InterPro" id="IPR023346">
    <property type="entry name" value="Lysozyme-like_dom_sf"/>
</dbReference>
<evidence type="ECO:0000259" key="5">
    <source>
        <dbReference type="Pfam" id="PF05036"/>
    </source>
</evidence>
<keyword evidence="7" id="KW-1185">Reference proteome</keyword>
<dbReference type="EMBL" id="JAFVMH010000003">
    <property type="protein sequence ID" value="MBO1325209.1"/>
    <property type="molecule type" value="Genomic_DNA"/>
</dbReference>
<dbReference type="GO" id="GO:0042834">
    <property type="term" value="F:peptidoglycan binding"/>
    <property type="evidence" value="ECO:0007669"/>
    <property type="project" value="InterPro"/>
</dbReference>
<comment type="similarity">
    <text evidence="2">Belongs to the virb1 family.</text>
</comment>
<dbReference type="AlphaFoldDB" id="A0A939KQC6"/>
<dbReference type="Pfam" id="PF05036">
    <property type="entry name" value="SPOR"/>
    <property type="match status" value="1"/>
</dbReference>
<gene>
    <name evidence="6" type="ORF">J2D77_08620</name>
</gene>
<feature type="region of interest" description="Disordered" evidence="3">
    <location>
        <begin position="358"/>
        <end position="462"/>
    </location>
</feature>
<dbReference type="InterPro" id="IPR007730">
    <property type="entry name" value="SPOR-like_dom"/>
</dbReference>
<feature type="compositionally biased region" description="Polar residues" evidence="3">
    <location>
        <begin position="426"/>
        <end position="447"/>
    </location>
</feature>
<evidence type="ECO:0000313" key="6">
    <source>
        <dbReference type="EMBL" id="MBO1325209.1"/>
    </source>
</evidence>
<sequence>MTARQPRQHAAHGRTPGTAHGAAHGVTTPDPFATGNTPENARVGTPLPHGAPGVMRIARGAVLLGMLASLAACANGPGGDNVSMPVEEEAAYYRAHARGYYAPPGPPSDPWGPYIQEASQRFDVPEEWVRAVIDQESGGKLYHNGQLVTSGPGAMGLMQLMPPTYDDMRTTYNLGGDAYEPHDNIMAGTAYLRQLYDIYGSPGFLAAYNAGPGRLEDFITRNRVLPRETRNYVAAIGRRIVGISPANRSQADLLVASHDTLTQSAQPRVSGEMSAVRTAWANKRASEQPVQVAEAIGSDSGQDDTQADNAPDTQDSQANTPSTYGQDWHALARPTRVADGAESPDAVRAAWARRLSNSEQSVANTPLQVAQAADTADTDSTQPGQQDGAGQASADGQAAQGTDTQAVAQADANAQGPAAQASQADTSAESPSDNTWVVAQADTQPNTPDEPARNGSLSSGMGLFPAAHAEPVPLLTHKARAPEPRNWAIQVGAFGSAAMAQQAAGQARHKATALGAARPSVAAVQVRQGRLYRARLVNLSHSQALDACRKLSGCVVISPDSRS</sequence>
<dbReference type="PANTHER" id="PTHR37423:SF2">
    <property type="entry name" value="MEMBRANE-BOUND LYTIC MUREIN TRANSGLYCOSYLASE C"/>
    <property type="match status" value="1"/>
</dbReference>
<dbReference type="CDD" id="cd00254">
    <property type="entry name" value="LT-like"/>
    <property type="match status" value="1"/>
</dbReference>
<evidence type="ECO:0000313" key="7">
    <source>
        <dbReference type="Proteomes" id="UP000664073"/>
    </source>
</evidence>
<proteinExistence type="inferred from homology"/>
<feature type="compositionally biased region" description="Low complexity" evidence="3">
    <location>
        <begin position="368"/>
        <end position="425"/>
    </location>
</feature>